<evidence type="ECO:0000259" key="9">
    <source>
        <dbReference type="Pfam" id="PF00892"/>
    </source>
</evidence>
<dbReference type="Proteomes" id="UP000293154">
    <property type="component" value="Chromosome"/>
</dbReference>
<evidence type="ECO:0000313" key="10">
    <source>
        <dbReference type="EMBL" id="QBH98593.1"/>
    </source>
</evidence>
<dbReference type="InterPro" id="IPR050638">
    <property type="entry name" value="AA-Vitamin_Transporters"/>
</dbReference>
<sequence length="309" mass="33676">MQDKSVFFTQKHVVYLTAAFCCLLWGSAYPAIKMGYALLNITADDIPSQILFAGYRFTLAGLVLLALAAITGKPIARMNRIQFGQLTLLGLTQTTIQYIFFYVGLSAVSGANGSIINATGTFFSVIMAHFIYKNDRISMNKLLGCLFGFAGVLIVNFNGSLMNFHFTLRGEGLVMLAAFVLSATSIYGKRISQTMEPGVMTGYQLTIGGVVLTAVGFLCGGRLTGFDLTSVLLLAYMVLLSSMAFSLWSILLKYNRVGMVVPFNFLIPVSGTALSALLLKENIFQWKYAVALVLVCTGIYLVNRVKKIT</sequence>
<evidence type="ECO:0000256" key="4">
    <source>
        <dbReference type="ARBA" id="ARBA00022692"/>
    </source>
</evidence>
<organism evidence="10 11">
    <name type="scientific">Limnobaculum zhutongyuii</name>
    <dbReference type="NCBI Taxonomy" id="2498113"/>
    <lineage>
        <taxon>Bacteria</taxon>
        <taxon>Pseudomonadati</taxon>
        <taxon>Pseudomonadota</taxon>
        <taxon>Gammaproteobacteria</taxon>
        <taxon>Enterobacterales</taxon>
        <taxon>Budviciaceae</taxon>
        <taxon>Limnobaculum</taxon>
    </lineage>
</organism>
<evidence type="ECO:0000313" key="11">
    <source>
        <dbReference type="Proteomes" id="UP000293154"/>
    </source>
</evidence>
<dbReference type="OrthoDB" id="3190463at2"/>
<accession>A0A411WQQ5</accession>
<keyword evidence="3" id="KW-1003">Cell membrane</keyword>
<feature type="transmembrane region" description="Helical" evidence="8">
    <location>
        <begin position="200"/>
        <end position="218"/>
    </location>
</feature>
<keyword evidence="11" id="KW-1185">Reference proteome</keyword>
<keyword evidence="6 8" id="KW-0472">Membrane</keyword>
<comment type="similarity">
    <text evidence="2">Belongs to the drug/metabolite transporter (DMT) superfamily. 10 TMS drug/metabolite exporter (DME) (TC 2.A.7.3) family.</text>
</comment>
<name>A0A411WQQ5_9GAMM</name>
<keyword evidence="4 8" id="KW-0812">Transmembrane</keyword>
<proteinExistence type="inferred from homology"/>
<evidence type="ECO:0000256" key="6">
    <source>
        <dbReference type="ARBA" id="ARBA00023136"/>
    </source>
</evidence>
<evidence type="ECO:0000256" key="8">
    <source>
        <dbReference type="SAM" id="Phobius"/>
    </source>
</evidence>
<feature type="transmembrane region" description="Helical" evidence="8">
    <location>
        <begin position="115"/>
        <end position="132"/>
    </location>
</feature>
<dbReference type="SUPFAM" id="SSF103481">
    <property type="entry name" value="Multidrug resistance efflux transporter EmrE"/>
    <property type="match status" value="2"/>
</dbReference>
<evidence type="ECO:0000256" key="2">
    <source>
        <dbReference type="ARBA" id="ARBA00009853"/>
    </source>
</evidence>
<protein>
    <recommendedName>
        <fullName evidence="7">Threonine/homoserine exporter RhtA</fullName>
    </recommendedName>
</protein>
<evidence type="ECO:0000256" key="5">
    <source>
        <dbReference type="ARBA" id="ARBA00022989"/>
    </source>
</evidence>
<feature type="transmembrane region" description="Helical" evidence="8">
    <location>
        <begin position="285"/>
        <end position="303"/>
    </location>
</feature>
<feature type="transmembrane region" description="Helical" evidence="8">
    <location>
        <begin position="230"/>
        <end position="252"/>
    </location>
</feature>
<evidence type="ECO:0000256" key="3">
    <source>
        <dbReference type="ARBA" id="ARBA00022475"/>
    </source>
</evidence>
<feature type="transmembrane region" description="Helical" evidence="8">
    <location>
        <begin position="83"/>
        <end position="103"/>
    </location>
</feature>
<dbReference type="Pfam" id="PF00892">
    <property type="entry name" value="EamA"/>
    <property type="match status" value="2"/>
</dbReference>
<dbReference type="RefSeq" id="WP_130593520.1">
    <property type="nucleotide sequence ID" value="NZ_CP034752.1"/>
</dbReference>
<feature type="transmembrane region" description="Helical" evidence="8">
    <location>
        <begin position="144"/>
        <end position="166"/>
    </location>
</feature>
<dbReference type="PANTHER" id="PTHR32322">
    <property type="entry name" value="INNER MEMBRANE TRANSPORTER"/>
    <property type="match status" value="1"/>
</dbReference>
<evidence type="ECO:0000256" key="7">
    <source>
        <dbReference type="ARBA" id="ARBA00040595"/>
    </source>
</evidence>
<feature type="domain" description="EamA" evidence="9">
    <location>
        <begin position="15"/>
        <end position="156"/>
    </location>
</feature>
<feature type="transmembrane region" description="Helical" evidence="8">
    <location>
        <begin position="172"/>
        <end position="188"/>
    </location>
</feature>
<evidence type="ECO:0000256" key="1">
    <source>
        <dbReference type="ARBA" id="ARBA00004651"/>
    </source>
</evidence>
<dbReference type="InterPro" id="IPR000620">
    <property type="entry name" value="EamA_dom"/>
</dbReference>
<dbReference type="PANTHER" id="PTHR32322:SF18">
    <property type="entry name" value="S-ADENOSYLMETHIONINE_S-ADENOSYLHOMOCYSTEINE TRANSPORTER"/>
    <property type="match status" value="1"/>
</dbReference>
<dbReference type="KEGG" id="prag:EKN56_20690"/>
<gene>
    <name evidence="10" type="ORF">EKN56_20690</name>
</gene>
<dbReference type="AlphaFoldDB" id="A0A411WQQ5"/>
<dbReference type="InterPro" id="IPR037185">
    <property type="entry name" value="EmrE-like"/>
</dbReference>
<feature type="transmembrane region" description="Helical" evidence="8">
    <location>
        <begin position="12"/>
        <end position="32"/>
    </location>
</feature>
<dbReference type="EMBL" id="CP034752">
    <property type="protein sequence ID" value="QBH98593.1"/>
    <property type="molecule type" value="Genomic_DNA"/>
</dbReference>
<dbReference type="GO" id="GO:0005886">
    <property type="term" value="C:plasma membrane"/>
    <property type="evidence" value="ECO:0007669"/>
    <property type="project" value="UniProtKB-SubCell"/>
</dbReference>
<feature type="transmembrane region" description="Helical" evidence="8">
    <location>
        <begin position="259"/>
        <end position="279"/>
    </location>
</feature>
<feature type="transmembrane region" description="Helical" evidence="8">
    <location>
        <begin position="52"/>
        <end position="71"/>
    </location>
</feature>
<feature type="domain" description="EamA" evidence="9">
    <location>
        <begin position="169"/>
        <end position="303"/>
    </location>
</feature>
<reference evidence="10 11" key="1">
    <citation type="submission" date="2019-03" db="EMBL/GenBank/DDBJ databases">
        <title>Pragia sp. nov. isolated from the gut tract of Carduelis flavirostris.</title>
        <authorList>
            <person name="Ge Y."/>
        </authorList>
    </citation>
    <scope>NUCLEOTIDE SEQUENCE [LARGE SCALE GENOMIC DNA]</scope>
    <source>
        <strain evidence="10 11">CF-458</strain>
    </source>
</reference>
<keyword evidence="5 8" id="KW-1133">Transmembrane helix</keyword>
<comment type="subcellular location">
    <subcellularLocation>
        <location evidence="1">Cell membrane</location>
        <topology evidence="1">Multi-pass membrane protein</topology>
    </subcellularLocation>
</comment>